<dbReference type="PANTHER" id="PTHR11265">
    <property type="entry name" value="S-ADENOSYL-METHYLTRANSFERASE MRAW"/>
    <property type="match status" value="1"/>
</dbReference>
<dbReference type="AlphaFoldDB" id="A0A1F7ITI1"/>
<feature type="binding site" evidence="6">
    <location>
        <position position="47"/>
    </location>
    <ligand>
        <name>S-adenosyl-L-methionine</name>
        <dbReference type="ChEBI" id="CHEBI:59789"/>
    </ligand>
</feature>
<keyword evidence="5 6" id="KW-0949">S-adenosyl-L-methionine</keyword>
<dbReference type="InterPro" id="IPR029063">
    <property type="entry name" value="SAM-dependent_MTases_sf"/>
</dbReference>
<evidence type="ECO:0000256" key="3">
    <source>
        <dbReference type="ARBA" id="ARBA00022603"/>
    </source>
</evidence>
<feature type="binding site" evidence="6">
    <location>
        <position position="88"/>
    </location>
    <ligand>
        <name>S-adenosyl-L-methionine</name>
        <dbReference type="ChEBI" id="CHEBI:59789"/>
    </ligand>
</feature>
<evidence type="ECO:0000256" key="2">
    <source>
        <dbReference type="ARBA" id="ARBA00022552"/>
    </source>
</evidence>
<gene>
    <name evidence="6" type="primary">rsmH</name>
    <name evidence="7" type="ORF">A3A93_00150</name>
</gene>
<reference evidence="7 8" key="1">
    <citation type="journal article" date="2016" name="Nat. Commun.">
        <title>Thousands of microbial genomes shed light on interconnected biogeochemical processes in an aquifer system.</title>
        <authorList>
            <person name="Anantharaman K."/>
            <person name="Brown C.T."/>
            <person name="Hug L.A."/>
            <person name="Sharon I."/>
            <person name="Castelle C.J."/>
            <person name="Probst A.J."/>
            <person name="Thomas B.C."/>
            <person name="Singh A."/>
            <person name="Wilkins M.J."/>
            <person name="Karaoz U."/>
            <person name="Brodie E.L."/>
            <person name="Williams K.H."/>
            <person name="Hubbard S.S."/>
            <person name="Banfield J.F."/>
        </authorList>
    </citation>
    <scope>NUCLEOTIDE SEQUENCE [LARGE SCALE GENOMIC DNA]</scope>
</reference>
<sequence length="277" mass="31588">MHNSVFLREAVEGLSVKNGGKYIDATYGVGGHSRRIVDLGGRVLAIDLDPEVKLSESKVIRLVHGNFSDIKQIALQHSWSPAEGIIFDFGLSMEQLDNSRKGFSFKKDHEPLDMRISARGMTAAEVLNQFSESDLQELIPRFSEEITATRIVSEIIKIRKKQPVTTVLSLKKVIDRVTKSIRYDIYSRIFQSLRMIVNDEIENIRKGLTGAMEIIAAEGKIVVITFHSVEDREVKRVVKKFPQFKETRIKVEKQRRLAPYEGSARLRIIEKKYEITS</sequence>
<keyword evidence="4 6" id="KW-0808">Transferase</keyword>
<feature type="binding site" evidence="6">
    <location>
        <position position="67"/>
    </location>
    <ligand>
        <name>S-adenosyl-L-methionine</name>
        <dbReference type="ChEBI" id="CHEBI:59789"/>
    </ligand>
</feature>
<dbReference type="InterPro" id="IPR002903">
    <property type="entry name" value="RsmH"/>
</dbReference>
<evidence type="ECO:0000256" key="4">
    <source>
        <dbReference type="ARBA" id="ARBA00022679"/>
    </source>
</evidence>
<evidence type="ECO:0000256" key="5">
    <source>
        <dbReference type="ARBA" id="ARBA00022691"/>
    </source>
</evidence>
<dbReference type="PIRSF" id="PIRSF004486">
    <property type="entry name" value="MraW"/>
    <property type="match status" value="1"/>
</dbReference>
<comment type="function">
    <text evidence="6">Specifically methylates the N4 position of cytidine in position 1402 (C1402) of 16S rRNA.</text>
</comment>
<dbReference type="GO" id="GO:0071424">
    <property type="term" value="F:rRNA (cytosine-N4-)-methyltransferase activity"/>
    <property type="evidence" value="ECO:0007669"/>
    <property type="project" value="UniProtKB-UniRule"/>
</dbReference>
<dbReference type="NCBIfam" id="TIGR00006">
    <property type="entry name" value="16S rRNA (cytosine(1402)-N(4))-methyltransferase RsmH"/>
    <property type="match status" value="1"/>
</dbReference>
<organism evidence="7 8">
    <name type="scientific">Candidatus Roizmanbacteria bacterium RIFCSPLOWO2_01_FULL_38_12</name>
    <dbReference type="NCBI Taxonomy" id="1802061"/>
    <lineage>
        <taxon>Bacteria</taxon>
        <taxon>Candidatus Roizmaniibacteriota</taxon>
    </lineage>
</organism>
<dbReference type="InterPro" id="IPR023397">
    <property type="entry name" value="SAM-dep_MeTrfase_MraW_recog"/>
</dbReference>
<feature type="binding site" evidence="6">
    <location>
        <begin position="30"/>
        <end position="32"/>
    </location>
    <ligand>
        <name>S-adenosyl-L-methionine</name>
        <dbReference type="ChEBI" id="CHEBI:59789"/>
    </ligand>
</feature>
<dbReference type="STRING" id="1802061.A3A93_00150"/>
<evidence type="ECO:0000313" key="8">
    <source>
        <dbReference type="Proteomes" id="UP000177141"/>
    </source>
</evidence>
<keyword evidence="6" id="KW-0963">Cytoplasm</keyword>
<dbReference type="SUPFAM" id="SSF81799">
    <property type="entry name" value="Putative methyltransferase TM0872, insert domain"/>
    <property type="match status" value="1"/>
</dbReference>
<comment type="caution">
    <text evidence="7">The sequence shown here is derived from an EMBL/GenBank/DDBJ whole genome shotgun (WGS) entry which is preliminary data.</text>
</comment>
<comment type="catalytic activity">
    <reaction evidence="6">
        <text>cytidine(1402) in 16S rRNA + S-adenosyl-L-methionine = N(4)-methylcytidine(1402) in 16S rRNA + S-adenosyl-L-homocysteine + H(+)</text>
        <dbReference type="Rhea" id="RHEA:42928"/>
        <dbReference type="Rhea" id="RHEA-COMP:10286"/>
        <dbReference type="Rhea" id="RHEA-COMP:10287"/>
        <dbReference type="ChEBI" id="CHEBI:15378"/>
        <dbReference type="ChEBI" id="CHEBI:57856"/>
        <dbReference type="ChEBI" id="CHEBI:59789"/>
        <dbReference type="ChEBI" id="CHEBI:74506"/>
        <dbReference type="ChEBI" id="CHEBI:82748"/>
        <dbReference type="EC" id="2.1.1.199"/>
    </reaction>
</comment>
<evidence type="ECO:0000256" key="6">
    <source>
        <dbReference type="HAMAP-Rule" id="MF_01007"/>
    </source>
</evidence>
<keyword evidence="3 6" id="KW-0489">Methyltransferase</keyword>
<comment type="subcellular location">
    <subcellularLocation>
        <location evidence="6">Cytoplasm</location>
    </subcellularLocation>
</comment>
<feature type="binding site" evidence="6">
    <location>
        <position position="95"/>
    </location>
    <ligand>
        <name>S-adenosyl-L-methionine</name>
        <dbReference type="ChEBI" id="CHEBI:59789"/>
    </ligand>
</feature>
<accession>A0A1F7ITI1</accession>
<dbReference type="EMBL" id="MGAL01000042">
    <property type="protein sequence ID" value="OGK46670.1"/>
    <property type="molecule type" value="Genomic_DNA"/>
</dbReference>
<dbReference type="EC" id="2.1.1.199" evidence="6"/>
<dbReference type="Pfam" id="PF01795">
    <property type="entry name" value="Methyltransf_5"/>
    <property type="match status" value="1"/>
</dbReference>
<proteinExistence type="inferred from homology"/>
<dbReference type="SUPFAM" id="SSF53335">
    <property type="entry name" value="S-adenosyl-L-methionine-dependent methyltransferases"/>
    <property type="match status" value="1"/>
</dbReference>
<dbReference type="GO" id="GO:0005737">
    <property type="term" value="C:cytoplasm"/>
    <property type="evidence" value="ECO:0007669"/>
    <property type="project" value="UniProtKB-SubCell"/>
</dbReference>
<protein>
    <recommendedName>
        <fullName evidence="6">Ribosomal RNA small subunit methyltransferase H</fullName>
        <ecNumber evidence="6">2.1.1.199</ecNumber>
    </recommendedName>
    <alternativeName>
        <fullName evidence="6">16S rRNA m(4)C1402 methyltransferase</fullName>
    </alternativeName>
    <alternativeName>
        <fullName evidence="6">rRNA (cytosine-N(4)-)-methyltransferase RsmH</fullName>
    </alternativeName>
</protein>
<dbReference type="PANTHER" id="PTHR11265:SF0">
    <property type="entry name" value="12S RRNA N4-METHYLCYTIDINE METHYLTRANSFERASE"/>
    <property type="match status" value="1"/>
</dbReference>
<dbReference type="HAMAP" id="MF_01007">
    <property type="entry name" value="16SrRNA_methyltr_H"/>
    <property type="match status" value="1"/>
</dbReference>
<dbReference type="GO" id="GO:0070475">
    <property type="term" value="P:rRNA base methylation"/>
    <property type="evidence" value="ECO:0007669"/>
    <property type="project" value="UniProtKB-UniRule"/>
</dbReference>
<comment type="similarity">
    <text evidence="1 6">Belongs to the methyltransferase superfamily. RsmH family.</text>
</comment>
<dbReference type="Gene3D" id="1.10.150.170">
    <property type="entry name" value="Putative methyltransferase TM0872, insert domain"/>
    <property type="match status" value="1"/>
</dbReference>
<name>A0A1F7ITI1_9BACT</name>
<evidence type="ECO:0000313" key="7">
    <source>
        <dbReference type="EMBL" id="OGK46670.1"/>
    </source>
</evidence>
<dbReference type="Proteomes" id="UP000177141">
    <property type="component" value="Unassembled WGS sequence"/>
</dbReference>
<keyword evidence="2 6" id="KW-0698">rRNA processing</keyword>
<dbReference type="Gene3D" id="3.40.50.150">
    <property type="entry name" value="Vaccinia Virus protein VP39"/>
    <property type="match status" value="1"/>
</dbReference>
<evidence type="ECO:0000256" key="1">
    <source>
        <dbReference type="ARBA" id="ARBA00010396"/>
    </source>
</evidence>